<dbReference type="GO" id="GO:0098542">
    <property type="term" value="P:defense response to other organism"/>
    <property type="evidence" value="ECO:0007669"/>
    <property type="project" value="TreeGrafter"/>
</dbReference>
<keyword evidence="12" id="KW-1185">Reference proteome</keyword>
<dbReference type="InterPro" id="IPR027417">
    <property type="entry name" value="P-loop_NTPase"/>
</dbReference>
<dbReference type="PANTHER" id="PTHR23155">
    <property type="entry name" value="DISEASE RESISTANCE PROTEIN RP"/>
    <property type="match status" value="1"/>
</dbReference>
<dbReference type="InterPro" id="IPR041118">
    <property type="entry name" value="Rx_N"/>
</dbReference>
<feature type="domain" description="NB-ARC" evidence="7">
    <location>
        <begin position="181"/>
        <end position="328"/>
    </location>
</feature>
<dbReference type="InterPro" id="IPR032675">
    <property type="entry name" value="LRR_dom_sf"/>
</dbReference>
<dbReference type="GO" id="GO:0043531">
    <property type="term" value="F:ADP binding"/>
    <property type="evidence" value="ECO:0007669"/>
    <property type="project" value="InterPro"/>
</dbReference>
<feature type="domain" description="Disease resistance protein winged helix" evidence="9">
    <location>
        <begin position="431"/>
        <end position="503"/>
    </location>
</feature>
<keyword evidence="5" id="KW-0611">Plant defense</keyword>
<dbReference type="Gene3D" id="1.20.5.4130">
    <property type="match status" value="2"/>
</dbReference>
<comment type="similarity">
    <text evidence="1">Belongs to the disease resistance NB-LRR family.</text>
</comment>
<dbReference type="InterPro" id="IPR044974">
    <property type="entry name" value="Disease_R_plants"/>
</dbReference>
<proteinExistence type="inferred from homology"/>
<dbReference type="Gene3D" id="1.10.10.10">
    <property type="entry name" value="Winged helix-like DNA-binding domain superfamily/Winged helix DNA-binding domain"/>
    <property type="match status" value="1"/>
</dbReference>
<evidence type="ECO:0000313" key="11">
    <source>
        <dbReference type="EMBL" id="KAK1632663.1"/>
    </source>
</evidence>
<name>A0AAD8RWT0_LOLMU</name>
<dbReference type="SUPFAM" id="SSF52047">
    <property type="entry name" value="RNI-like"/>
    <property type="match status" value="1"/>
</dbReference>
<feature type="domain" description="Disease resistance N-terminal" evidence="8">
    <location>
        <begin position="8"/>
        <end position="88"/>
    </location>
</feature>
<evidence type="ECO:0000259" key="9">
    <source>
        <dbReference type="Pfam" id="PF23559"/>
    </source>
</evidence>
<protein>
    <submittedName>
        <fullName evidence="11">Uncharacterized protein</fullName>
    </submittedName>
</protein>
<keyword evidence="4" id="KW-0547">Nucleotide-binding</keyword>
<dbReference type="Gene3D" id="1.10.8.430">
    <property type="entry name" value="Helical domain of apoptotic protease-activating factors"/>
    <property type="match status" value="2"/>
</dbReference>
<evidence type="ECO:0000256" key="1">
    <source>
        <dbReference type="ARBA" id="ARBA00008894"/>
    </source>
</evidence>
<evidence type="ECO:0000256" key="3">
    <source>
        <dbReference type="ARBA" id="ARBA00022737"/>
    </source>
</evidence>
<dbReference type="PANTHER" id="PTHR23155:SF1116">
    <property type="entry name" value="OS12G0273300 PROTEIN"/>
    <property type="match status" value="1"/>
</dbReference>
<dbReference type="InterPro" id="IPR002182">
    <property type="entry name" value="NB-ARC"/>
</dbReference>
<dbReference type="InterPro" id="IPR042197">
    <property type="entry name" value="Apaf_helical"/>
</dbReference>
<organism evidence="11 12">
    <name type="scientific">Lolium multiflorum</name>
    <name type="common">Italian ryegrass</name>
    <name type="synonym">Lolium perenne subsp. multiflorum</name>
    <dbReference type="NCBI Taxonomy" id="4521"/>
    <lineage>
        <taxon>Eukaryota</taxon>
        <taxon>Viridiplantae</taxon>
        <taxon>Streptophyta</taxon>
        <taxon>Embryophyta</taxon>
        <taxon>Tracheophyta</taxon>
        <taxon>Spermatophyta</taxon>
        <taxon>Magnoliopsida</taxon>
        <taxon>Liliopsida</taxon>
        <taxon>Poales</taxon>
        <taxon>Poaceae</taxon>
        <taxon>BOP clade</taxon>
        <taxon>Pooideae</taxon>
        <taxon>Poodae</taxon>
        <taxon>Poeae</taxon>
        <taxon>Poeae Chloroplast Group 2 (Poeae type)</taxon>
        <taxon>Loliodinae</taxon>
        <taxon>Loliinae</taxon>
        <taxon>Lolium</taxon>
    </lineage>
</organism>
<evidence type="ECO:0000256" key="2">
    <source>
        <dbReference type="ARBA" id="ARBA00022614"/>
    </source>
</evidence>
<evidence type="ECO:0000256" key="6">
    <source>
        <dbReference type="ARBA" id="ARBA00023054"/>
    </source>
</evidence>
<keyword evidence="3" id="KW-0677">Repeat</keyword>
<dbReference type="EMBL" id="JAUUTY010000005">
    <property type="protein sequence ID" value="KAK1632663.1"/>
    <property type="molecule type" value="Genomic_DNA"/>
</dbReference>
<dbReference type="PRINTS" id="PR00364">
    <property type="entry name" value="DISEASERSIST"/>
</dbReference>
<gene>
    <name evidence="11" type="ORF">QYE76_006978</name>
</gene>
<dbReference type="Pfam" id="PF23559">
    <property type="entry name" value="WHD_DRP"/>
    <property type="match status" value="1"/>
</dbReference>
<accession>A0AAD8RWT0</accession>
<dbReference type="Proteomes" id="UP001231189">
    <property type="component" value="Unassembled WGS sequence"/>
</dbReference>
<dbReference type="Gene3D" id="3.80.10.10">
    <property type="entry name" value="Ribonuclease Inhibitor"/>
    <property type="match status" value="1"/>
</dbReference>
<dbReference type="Pfam" id="PF18052">
    <property type="entry name" value="Rx_N"/>
    <property type="match status" value="2"/>
</dbReference>
<dbReference type="Gene3D" id="3.40.50.300">
    <property type="entry name" value="P-loop containing nucleotide triphosphate hydrolases"/>
    <property type="match status" value="2"/>
</dbReference>
<feature type="domain" description="Disease resistance R13L4/SHOC-2-like LRR" evidence="10">
    <location>
        <begin position="550"/>
        <end position="907"/>
    </location>
</feature>
<evidence type="ECO:0000259" key="8">
    <source>
        <dbReference type="Pfam" id="PF18052"/>
    </source>
</evidence>
<evidence type="ECO:0000313" key="12">
    <source>
        <dbReference type="Proteomes" id="UP001231189"/>
    </source>
</evidence>
<evidence type="ECO:0000256" key="5">
    <source>
        <dbReference type="ARBA" id="ARBA00022821"/>
    </source>
</evidence>
<keyword evidence="2" id="KW-0433">Leucine-rich repeat</keyword>
<evidence type="ECO:0000259" key="10">
    <source>
        <dbReference type="Pfam" id="PF23598"/>
    </source>
</evidence>
<sequence length="1390" mass="157807">MEEYGTGAMGALVPMLEELLREYNLRTSVQKEIKCLMDELLVMRAGLAKVSNMPVDRSVRYWAYQLRQLSYDIYDRLDAFMVPIQAVEPTERNINHLLKRTRKKITKLKCRHEIPNIIKDMLVKVMKMKDRYDRYKIQDIVADLATTVVHPCEDTIANLVATADPCFLAKHNKVLIPVGIEEAIDELTNMLSEGDNVSERKPKVLSIVGGGGLGKTTLAKAVYAKLNKKFDCGGFVRVGRSPYTRKVLRDIIHELCNKRSMDIASSKMDVRELSDELTEFIAGRRYLLVIDDLWEISTWEMIEHALRSSNPGSRIIITTRLHRVGDVHRIRPLSYANSKQLFGTRTSNCESASTDEVIHKFLKKCGGVPFAIITIASLLVGKRSEDWSKVYDAIDFGHDDDDIFESTRKILRFSYYDLPSCLKICLLYMNVFPRDYLVEKNSLIWRWVSEGFVPDRQGVRGSFELGEIYFNILVNRSMIQWIEPNHVNTLGGCHVDNMVMDFINVISREVNFVAIRDVEQEWGRSWEGSCYRLALHKRSMKHNYSMKVEHMRSFIAIMCHDCSKKPLILTNFKVLRVLVLEKCEFLEGCSLKHLGKLVELRYLGLVDTNVIEFPREIGRDLKFLQTLDVRGSDIEELPVSAGELTNLMCLCASQSTRMIGGVGKLTSLEELRLHSVDKSPNFFTELGKLTKMRILDIHFNEIDEEAYMALVDSLCHLRRIQTLQITSEQDESLQDEGGWEKWAPPLQLHRLLLCGITLPRRPLWMDPVHVPHLTFLSFQVKVVEVRDLQILGRLSELVCLCIKIELKSYGLSAALSYTVGSGEFQKLASLKAIGISIICEEGALPMLCKLECCARVGMDIGLVPGKMPLLEDVTYLLDCKGSSAEEVAGAEAALWHTAEMHPNNPTLKIIRYNYESSSSNDPPGDSTMQVPTRVSVAFGIVGPSRTSDVSAYVDDVSIQGRCQVKETAGPMSALLGAMRPLLGKLDMMLLVPPQGCSKRVKDGMCHLKDDVEELSSYLDELSEVEDPPPIAKSWMNEARDLSYDMDDYIDSFYVSSAGPSLVTSDINTPRSHHKLASHVKTPKRLKWQQQIEATLSEFRVYVQEAIKRHEAYVLSDSNIKSTLRRRFVSVGPMLPTSYEETADIVINGRMNEFIYSLANDADQQLKVLCVLGSACLGKTTLARVLYNKFASQYDCRAFIRVAKKPDMKRIFCGMLSQVQRRHPSHDCKEIDLIDSIRKCLQDKRYLIIIDDVWTASVWDIISHALPKGSHGSRIIITSQIEGVALTCCCYQSEHVFEMKPLDNEYSRKIFFKRLCGSESYCSQQFREVLNEIVELCGGLPLAIISIASLIASQPVIPTDLLTYIHHFFKLLFLVTFYFRHNETSTESEFQ</sequence>
<reference evidence="11" key="1">
    <citation type="submission" date="2023-07" db="EMBL/GenBank/DDBJ databases">
        <title>A chromosome-level genome assembly of Lolium multiflorum.</title>
        <authorList>
            <person name="Chen Y."/>
            <person name="Copetti D."/>
            <person name="Kolliker R."/>
            <person name="Studer B."/>
        </authorList>
    </citation>
    <scope>NUCLEOTIDE SEQUENCE</scope>
    <source>
        <strain evidence="11">02402/16</strain>
        <tissue evidence="11">Leaf</tissue>
    </source>
</reference>
<dbReference type="Pfam" id="PF00931">
    <property type="entry name" value="NB-ARC"/>
    <property type="match status" value="2"/>
</dbReference>
<evidence type="ECO:0000259" key="7">
    <source>
        <dbReference type="Pfam" id="PF00931"/>
    </source>
</evidence>
<feature type="domain" description="NB-ARC" evidence="7">
    <location>
        <begin position="1150"/>
        <end position="1310"/>
    </location>
</feature>
<feature type="domain" description="Disease resistance N-terminal" evidence="8">
    <location>
        <begin position="977"/>
        <end position="1059"/>
    </location>
</feature>
<evidence type="ECO:0000256" key="4">
    <source>
        <dbReference type="ARBA" id="ARBA00022741"/>
    </source>
</evidence>
<comment type="caution">
    <text evidence="11">The sequence shown here is derived from an EMBL/GenBank/DDBJ whole genome shotgun (WGS) entry which is preliminary data.</text>
</comment>
<dbReference type="SUPFAM" id="SSF52540">
    <property type="entry name" value="P-loop containing nucleoside triphosphate hydrolases"/>
    <property type="match status" value="2"/>
</dbReference>
<dbReference type="Pfam" id="PF23598">
    <property type="entry name" value="LRR_14"/>
    <property type="match status" value="1"/>
</dbReference>
<dbReference type="InterPro" id="IPR058922">
    <property type="entry name" value="WHD_DRP"/>
</dbReference>
<dbReference type="InterPro" id="IPR036388">
    <property type="entry name" value="WH-like_DNA-bd_sf"/>
</dbReference>
<dbReference type="InterPro" id="IPR055414">
    <property type="entry name" value="LRR_R13L4/SHOC2-like"/>
</dbReference>
<keyword evidence="6" id="KW-0175">Coiled coil</keyword>